<feature type="compositionally biased region" description="Polar residues" evidence="3">
    <location>
        <begin position="263"/>
        <end position="275"/>
    </location>
</feature>
<dbReference type="InterPro" id="IPR035992">
    <property type="entry name" value="Ricin_B-like_lectins"/>
</dbReference>
<protein>
    <submittedName>
        <fullName evidence="5">Microtubule-associated protein futsch-like</fullName>
    </submittedName>
</protein>
<comment type="similarity">
    <text evidence="1">Belongs to the beta/gamma-crystallin family.</text>
</comment>
<feature type="domain" description="Beta/gamma crystallin 'Greek key'" evidence="4">
    <location>
        <begin position="2503"/>
        <end position="2540"/>
    </location>
</feature>
<feature type="compositionally biased region" description="Basic and acidic residues" evidence="3">
    <location>
        <begin position="1265"/>
        <end position="1282"/>
    </location>
</feature>
<dbReference type="Gene3D" id="2.60.20.10">
    <property type="entry name" value="Crystallins"/>
    <property type="match status" value="6"/>
</dbReference>
<dbReference type="PROSITE" id="PS50915">
    <property type="entry name" value="CRYSTALLIN_BETA_GAMMA"/>
    <property type="match status" value="7"/>
</dbReference>
<dbReference type="InterPro" id="IPR001064">
    <property type="entry name" value="Beta/gamma_crystallin"/>
</dbReference>
<dbReference type="PANTHER" id="PTHR11818">
    <property type="entry name" value="BETA/GAMMA CRYSTALLIN"/>
    <property type="match status" value="1"/>
</dbReference>
<keyword evidence="2" id="KW-0677">Repeat</keyword>
<dbReference type="Pfam" id="PF00652">
    <property type="entry name" value="Ricin_B_lectin"/>
    <property type="match status" value="1"/>
</dbReference>
<feature type="region of interest" description="Disordered" evidence="3">
    <location>
        <begin position="1049"/>
        <end position="1112"/>
    </location>
</feature>
<feature type="compositionally biased region" description="Low complexity" evidence="3">
    <location>
        <begin position="72"/>
        <end position="83"/>
    </location>
</feature>
<feature type="domain" description="Beta/gamma crystallin 'Greek key'" evidence="4">
    <location>
        <begin position="2631"/>
        <end position="2672"/>
    </location>
</feature>
<feature type="region of interest" description="Disordered" evidence="3">
    <location>
        <begin position="1197"/>
        <end position="1227"/>
    </location>
</feature>
<feature type="domain" description="Beta/gamma crystallin 'Greek key'" evidence="4">
    <location>
        <begin position="2355"/>
        <end position="2397"/>
    </location>
</feature>
<dbReference type="Ensembl" id="ENSAPOT00000019496.1">
    <property type="protein sequence ID" value="ENSAPOP00000028893.1"/>
    <property type="gene ID" value="ENSAPOG00000014418.1"/>
</dbReference>
<organism evidence="5 6">
    <name type="scientific">Acanthochromis polyacanthus</name>
    <name type="common">spiny chromis</name>
    <dbReference type="NCBI Taxonomy" id="80966"/>
    <lineage>
        <taxon>Eukaryota</taxon>
        <taxon>Metazoa</taxon>
        <taxon>Chordata</taxon>
        <taxon>Craniata</taxon>
        <taxon>Vertebrata</taxon>
        <taxon>Euteleostomi</taxon>
        <taxon>Actinopterygii</taxon>
        <taxon>Neopterygii</taxon>
        <taxon>Teleostei</taxon>
        <taxon>Neoteleostei</taxon>
        <taxon>Acanthomorphata</taxon>
        <taxon>Ovalentaria</taxon>
        <taxon>Pomacentridae</taxon>
        <taxon>Acanthochromis</taxon>
    </lineage>
</organism>
<sequence>MRLDQTSSKRFSMSQPELDSSNTFDIPSPPPVTKNQSQSDLSQALRTDPPEPKESYETLRAPIASIPELQLDDSGSSAASTSDLNTQNAPQQAKVHVYDQKAASSGEEILQESDKNPEPSSVSTSLLKSEAQTDSAEMSLKSSESKTDVFAAKSTSADSPSLSLKPLLMNSDSKANILPAESTSSDSPDLGFKPSESKNDVSAAKSTSADSPASTFEPSVTTPDSKTNISAAESTSTDSPPLNFTPSLRNSDSKPIISAADSPASTFKPSTTTSDSKNDVFASESTSVHHEVSSSQSDRSAPETTKTSPEKKVPDAVYGALYDSLFPENFTSEVIKSLLKPQTHITSSFSRTPQIHTEIQSLEAEPVKTNTFSSPMSTAGRFASIDGSRFTSYQTNSSYRLQKSPEIHRSSLCPSLDSASNSDNVPYSELTSLHSELNSSILGPNSPVPGSVTSPETDSRVSGSKRRVILVKESLVDEEAAAAPGSSGKTTTSLELRIKTVEQMDGLDGPLSPAYLSVGSDESSAAEIYYSAEEDHASEDEETDTEKKRRVVFVRMKSEEDKSETGQKEEVPEQDLETFLRHSDANKMESKDAKTVDKTEESLVETELLPEPEKKRIVFVKVKSEQEERLDPVQDWGTSEFLRSRDAKMFRLEEKDEEKTTELLPDSGLKKVVFVKMRSEEDESETGQKEEVPGQDLGEVLKEKESKDAETVDKRELPEPEKKRVVFVKMKSEEDKMETQLRSQKSELQTEEVDKSERKKENKDAKTSFSVEKETDWLPETDTKKIVFVKMRSEEEKSETEKQPRGQESEIQKQEEGKSEVLGGSDAKTLVENGKETELLPDSEVKKILFVKMRSGEEKSEEEQQIRGQKSEISEVLEAGDAIEEESLLLESREEMDLLPASGIKMVEVVKMQQEGDKSEIEQQIRGQTSEVSVQEFGKSEFLAGIDAKRKESEETFVVESGKETELNPETLIKSVVKMEKDEDKSEIGQKSEIQLQNLGKSEFVAGRDETTAAESVKETKLLPETEIKQQIKDQKSEIQLQDLGKSEFLAGKEESSESMRKTNLLPETEMKTIEFVQKEHEKDKNETQQQIRGQKSEIQMEKSGKSEFLTRREETFMLESRKETKLLPETEIKTVVFVESQHEGDKGEMEQQISGQKSEIEMEKSGKSEFLPQTEGTFVVESEKEMNLLPEMEIKQQIGGQKSGKSEFVAGSEQESAAESVKDTRLLPETEIKQQIQGQESEIQLQISGKSEFLAGREESFAVGNKKETNMLPKIKREQQKSENLVQKSGKSEFFAQPQESFEVENKKETKLLPETEIKQQLQGQKSENLVQNVGKPEFLAEREETFVMESEEETKLHPETELKQQIQGQKSEIQLQISGKPEFVARPQESVAVEIRKETKLLPGTEIKQQLKDQKSENPEQKSGLTDFVAAAAQPGRRQEELPAPPVQQVNTEQVCTEAPPPRPGEGPQVETEAHVNGGKQEGRDQSDSSSGGPEETSRGPEVTAGGEELSLDQKTKETSAENSAAAQVEDGRNPRSSREDSDGSRTKPEQPAANPRHPEEAKAAAGRHRFLQAPPVFSPVVELESEDIMSSGYSSLSTKLSFKSSSPPREDESKQRFRKVSLVSDGDDPQDTVDFNKTESEPEFRWKNRFEGVTQFRASRDQDFSGPPEAILHLSSSSSFAEQHVSQEGRSSEGWEEPAGETGAPIEAAAAQRISDRPETQQLPEESEFSGVFKATLVELVSDPAAPPASPEEEEEESPIQSDMDSLVDTLRSMGPSMRPRTTNAVRPAPPQLMSSLPPIVEDAPSPVSADAPDGKKVLNGLYALPADLGLRAPRESRSPLELMKQSQDQQLPGSRVLNLPLRGSTSNTLGLRKLSDSSPEDLQSTMLNGNGALPSSRLDNSVLFGSYRSSSIDQTLENGKAHRPIFRTGSLPETGLSNDRISASPKDLGDPAGTRFERFAFLVNPSSPQSGSLTGAEDGGRMSRPPSLGVGSPPHSNSPTRLLSPTGSIDLHRAFGVPESPLSMTTPILQRSFSSEGLPGVQTSLFSNVHGGSQFQNQEPELDRNLVSKYRAFPDAYLTKEKEHGKLNPRPGKMYIFDRPGMCGQRFEVQSDMVDATPWELQETISIRVVRGGWVLYEKPNFKGEKIALDEGDIELTYPYNLPEEELQNGQKEGGQPNGEAKDEQTEAKPARKFIIGSIRRAVRDYSVPEISLFPEENAEGKKVIFRDTSDDARIFGFPIKANSIIINAGLWLVYAQPFFQGVPRVLEVGGYTNPAAWGVEQPYVGSLHPLKVGEPRVENLSEPKIVIYDKPYFSGKSRTISTNMRDFMTRMDRQQMVFMYNVGSLKVLGGIWVGYEKEGFRGNQYLLEEGEYHDWRVWGGIDAELRSVRLIRADLSDPLLVMFEQPEEEQDGVQNENTFEVTEAIPDVELFGYKTSTRSIHVLSGAWIAYSHVDFSGNQYILEKGFYNNCADWGSVDPRICSVQPILLAPNDSSKTRNEIILYSEPDFEGQCHIMDRNQEAVSETVLTKSCRVSGGSWVLYDNKQFSGNMYVLSEGDYPSLSSMGCPAGCTIRSIKVVPMMFSLPSISMFGLECLEGREITTDTEIVSLVEEGFNNHILSVRVNSGCWVICEHSNYRGRQFLLEPIEITNWPKFSSMQTIGSMYPIRQKRHFFRVKNKERGHFLSVQGGVEEMKSGRVVVTPEVEPMSDIWFYQDGLIKNKLSPTMSLQVVGNVEPGAKVVLWTESRQPIQMWTAQTRGLISSLTFPGVVLDVKGGKSYDKDHVVVLPENEERPSQQWEIELL</sequence>
<name>A0A3Q1GEZ7_9TELE</name>
<feature type="compositionally biased region" description="Basic and acidic residues" evidence="3">
    <location>
        <begin position="1141"/>
        <end position="1150"/>
    </location>
</feature>
<dbReference type="InterPro" id="IPR050252">
    <property type="entry name" value="Beta/Gamma-Crystallin"/>
</dbReference>
<dbReference type="InterPro" id="IPR011024">
    <property type="entry name" value="G_crystallin-like"/>
</dbReference>
<feature type="compositionally biased region" description="Basic and acidic residues" evidence="3">
    <location>
        <begin position="1411"/>
        <end position="1422"/>
    </location>
</feature>
<feature type="compositionally biased region" description="Polar residues" evidence="3">
    <location>
        <begin position="298"/>
        <end position="307"/>
    </location>
</feature>
<keyword evidence="6" id="KW-1185">Reference proteome</keyword>
<feature type="region of interest" description="Disordered" evidence="3">
    <location>
        <begin position="556"/>
        <end position="607"/>
    </location>
</feature>
<dbReference type="STRING" id="80966.ENSAPOP00000028893"/>
<feature type="region of interest" description="Disordered" evidence="3">
    <location>
        <begin position="1141"/>
        <end position="1177"/>
    </location>
</feature>
<feature type="compositionally biased region" description="Polar residues" evidence="3">
    <location>
        <begin position="204"/>
        <end position="250"/>
    </location>
</feature>
<evidence type="ECO:0000256" key="1">
    <source>
        <dbReference type="ARBA" id="ARBA00009646"/>
    </source>
</evidence>
<dbReference type="Gene3D" id="2.80.10.50">
    <property type="match status" value="1"/>
</dbReference>
<feature type="region of interest" description="Disordered" evidence="3">
    <location>
        <begin position="2171"/>
        <end position="2192"/>
    </location>
</feature>
<feature type="domain" description="Beta/gamma crystallin 'Greek key'" evidence="4">
    <location>
        <begin position="2308"/>
        <end position="2354"/>
    </location>
</feature>
<dbReference type="GeneTree" id="ENSGT00940000157740"/>
<evidence type="ECO:0000259" key="4">
    <source>
        <dbReference type="PROSITE" id="PS50915"/>
    </source>
</evidence>
<feature type="region of interest" description="Disordered" evidence="3">
    <location>
        <begin position="438"/>
        <end position="465"/>
    </location>
</feature>
<feature type="compositionally biased region" description="Basic and acidic residues" evidence="3">
    <location>
        <begin position="1069"/>
        <end position="1087"/>
    </location>
</feature>
<feature type="compositionally biased region" description="Polar residues" evidence="3">
    <location>
        <begin position="1968"/>
        <end position="1977"/>
    </location>
</feature>
<feature type="compositionally biased region" description="Basic and acidic residues" evidence="3">
    <location>
        <begin position="48"/>
        <end position="57"/>
    </location>
</feature>
<feature type="compositionally biased region" description="Basic and acidic residues" evidence="3">
    <location>
        <begin position="578"/>
        <end position="601"/>
    </location>
</feature>
<feature type="region of interest" description="Disordered" evidence="3">
    <location>
        <begin position="1967"/>
        <end position="2005"/>
    </location>
</feature>
<feature type="region of interest" description="Disordered" evidence="3">
    <location>
        <begin position="1663"/>
        <end position="1802"/>
    </location>
</feature>
<feature type="compositionally biased region" description="Basic and acidic residues" evidence="3">
    <location>
        <begin position="752"/>
        <end position="819"/>
    </location>
</feature>
<feature type="region of interest" description="Disordered" evidence="3">
    <location>
        <begin position="1399"/>
        <end position="1573"/>
    </location>
</feature>
<reference evidence="5" key="2">
    <citation type="submission" date="2025-09" db="UniProtKB">
        <authorList>
            <consortium name="Ensembl"/>
        </authorList>
    </citation>
    <scope>IDENTIFICATION</scope>
</reference>
<feature type="compositionally biased region" description="Polar residues" evidence="3">
    <location>
        <begin position="153"/>
        <end position="162"/>
    </location>
</feature>
<dbReference type="SUPFAM" id="SSF50370">
    <property type="entry name" value="Ricin B-like lectins"/>
    <property type="match status" value="1"/>
</dbReference>
<feature type="compositionally biased region" description="Polar residues" evidence="3">
    <location>
        <begin position="33"/>
        <end position="45"/>
    </location>
</feature>
<feature type="compositionally biased region" description="Polar residues" evidence="3">
    <location>
        <begin position="118"/>
        <end position="142"/>
    </location>
</feature>
<accession>A0A3Q1GEZ7</accession>
<dbReference type="PROSITE" id="PS50231">
    <property type="entry name" value="RICIN_B_LECTIN"/>
    <property type="match status" value="1"/>
</dbReference>
<proteinExistence type="inferred from homology"/>
<evidence type="ECO:0000313" key="6">
    <source>
        <dbReference type="Proteomes" id="UP000257200"/>
    </source>
</evidence>
<feature type="region of interest" description="Disordered" evidence="3">
    <location>
        <begin position="1927"/>
        <end position="1953"/>
    </location>
</feature>
<feature type="region of interest" description="Disordered" evidence="3">
    <location>
        <begin position="1"/>
        <end position="314"/>
    </location>
</feature>
<reference evidence="5" key="1">
    <citation type="submission" date="2025-08" db="UniProtKB">
        <authorList>
            <consortium name="Ensembl"/>
        </authorList>
    </citation>
    <scope>IDENTIFICATION</scope>
</reference>
<feature type="domain" description="Beta/gamma crystallin 'Greek key'" evidence="4">
    <location>
        <begin position="2136"/>
        <end position="2178"/>
    </location>
</feature>
<feature type="compositionally biased region" description="Basic and acidic residues" evidence="3">
    <location>
        <begin position="1532"/>
        <end position="1551"/>
    </location>
</feature>
<feature type="compositionally biased region" description="Basic and acidic residues" evidence="3">
    <location>
        <begin position="699"/>
        <end position="739"/>
    </location>
</feature>
<feature type="domain" description="Beta/gamma crystallin 'Greek key'" evidence="4">
    <location>
        <begin position="2541"/>
        <end position="2584"/>
    </location>
</feature>
<feature type="region of interest" description="Disordered" evidence="3">
    <location>
        <begin position="678"/>
        <end position="838"/>
    </location>
</feature>
<dbReference type="Proteomes" id="UP000257200">
    <property type="component" value="Unplaced"/>
</dbReference>
<feature type="region of interest" description="Disordered" evidence="3">
    <location>
        <begin position="1348"/>
        <end position="1370"/>
    </location>
</feature>
<dbReference type="SMART" id="SM00458">
    <property type="entry name" value="RICIN"/>
    <property type="match status" value="1"/>
</dbReference>
<evidence type="ECO:0000256" key="3">
    <source>
        <dbReference type="SAM" id="MobiDB-lite"/>
    </source>
</evidence>
<dbReference type="PANTHER" id="PTHR11818:SF50">
    <property type="entry name" value="BETA_GAMMA CRYSTALLIN DOMAIN-CONTAINING PROTEIN 2"/>
    <property type="match status" value="1"/>
</dbReference>
<feature type="compositionally biased region" description="Basic and acidic residues" evidence="3">
    <location>
        <begin position="1159"/>
        <end position="1168"/>
    </location>
</feature>
<feature type="compositionally biased region" description="Basic and acidic residues" evidence="3">
    <location>
        <begin position="556"/>
        <end position="571"/>
    </location>
</feature>
<dbReference type="InParanoid" id="A0A3Q1GEZ7"/>
<feature type="compositionally biased region" description="Polar residues" evidence="3">
    <location>
        <begin position="1677"/>
        <end position="1687"/>
    </location>
</feature>
<feature type="compositionally biased region" description="Basic and acidic residues" evidence="3">
    <location>
        <begin position="1095"/>
        <end position="1112"/>
    </location>
</feature>
<dbReference type="SUPFAM" id="SSF49695">
    <property type="entry name" value="gamma-Crystallin-like"/>
    <property type="match status" value="3"/>
</dbReference>
<feature type="region of interest" description="Disordered" evidence="3">
    <location>
        <begin position="1265"/>
        <end position="1289"/>
    </location>
</feature>
<evidence type="ECO:0000256" key="2">
    <source>
        <dbReference type="ARBA" id="ARBA00022737"/>
    </source>
</evidence>
<dbReference type="SMART" id="SM00247">
    <property type="entry name" value="XTALbg"/>
    <property type="match status" value="6"/>
</dbReference>
<feature type="region of interest" description="Disordered" evidence="3">
    <location>
        <begin position="1593"/>
        <end position="1644"/>
    </location>
</feature>
<feature type="compositionally biased region" description="Basic and acidic residues" evidence="3">
    <location>
        <begin position="1051"/>
        <end position="1061"/>
    </location>
</feature>
<dbReference type="InterPro" id="IPR000772">
    <property type="entry name" value="Ricin_B_lectin"/>
</dbReference>
<dbReference type="Pfam" id="PF00030">
    <property type="entry name" value="Crystall"/>
    <property type="match status" value="6"/>
</dbReference>
<evidence type="ECO:0000313" key="5">
    <source>
        <dbReference type="Ensembl" id="ENSAPOP00000028893.1"/>
    </source>
</evidence>
<feature type="compositionally biased region" description="Basic and acidic residues" evidence="3">
    <location>
        <begin position="1355"/>
        <end position="1364"/>
    </location>
</feature>
<feature type="compositionally biased region" description="Polar residues" evidence="3">
    <location>
        <begin position="1"/>
        <end position="25"/>
    </location>
</feature>
<feature type="domain" description="Beta/gamma crystallin 'Greek key'" evidence="4">
    <location>
        <begin position="2450"/>
        <end position="2492"/>
    </location>
</feature>
<feature type="compositionally biased region" description="Low complexity" evidence="3">
    <location>
        <begin position="1593"/>
        <end position="1609"/>
    </location>
</feature>
<feature type="compositionally biased region" description="Polar residues" evidence="3">
    <location>
        <begin position="451"/>
        <end position="462"/>
    </location>
</feature>